<dbReference type="OrthoDB" id="1935022at2759"/>
<dbReference type="EMBL" id="JABWDY010010662">
    <property type="protein sequence ID" value="KAF5200515.1"/>
    <property type="molecule type" value="Genomic_DNA"/>
</dbReference>
<dbReference type="Proteomes" id="UP000554482">
    <property type="component" value="Unassembled WGS sequence"/>
</dbReference>
<accession>A0A7J6WVJ5</accession>
<protein>
    <submittedName>
        <fullName evidence="4">Scarecrow-like protein</fullName>
    </submittedName>
</protein>
<dbReference type="InterPro" id="IPR005202">
    <property type="entry name" value="TF_GRAS"/>
</dbReference>
<evidence type="ECO:0000313" key="5">
    <source>
        <dbReference type="Proteomes" id="UP000554482"/>
    </source>
</evidence>
<keyword evidence="1" id="KW-0805">Transcription regulation</keyword>
<dbReference type="Pfam" id="PF03514">
    <property type="entry name" value="GRAS"/>
    <property type="match status" value="1"/>
</dbReference>
<gene>
    <name evidence="4" type="ORF">FRX31_009901</name>
</gene>
<sequence>MMQQQRLHSSWQYYKNTIDSSPLDMDVFMGDCEFSSSLTTTEDSSDVSSILYFPSNIMSPDDYLIPLPSFSDDVPFMFASEQYSPNSDDLGLISSDEVLSDDIEDVFDWMQDMEGSEVSLPSQHNFSQEDYEGSLGSSMKFMDNSPEITSVQSSIMLPMEDMEVDNQLSIPSLLKAYGEAIEIEQVELAEVIMRRIKEKVSPIGSIIERIAYYFFQALDKQGDYLKQEASKNYGAALSAFYQKLPNGRFAHLTANLAILEGIPHDVETIHIIDFDIGDGIQWPALFEAIGRGRTVRLTSIKWKDDCDSNSDSPQWNFQDTKRRLYNHSQSLGLKLKVEEMEMEELVSKLMSVKTINAKKEWLVFNCMVGLPHMGRQRSRRPVTDFLKVAKELISSKCSNTSRGIITLGEGDGVEDRMRNCSGFGSFLDEYLVHFHAMFQSMQGHFPSHLAEAQIAMESLFVAPFISSPSCYEMWEEIKKGGGSLKSVNDLESWRFSRENVLQAKEIVKEGNSMYSVRIEEGHENMMSLEYLGTSLVKVSSWR</sequence>
<feature type="region of interest" description="SAW" evidence="3">
    <location>
        <begin position="469"/>
        <end position="542"/>
    </location>
</feature>
<name>A0A7J6WVJ5_THATH</name>
<reference evidence="4 5" key="1">
    <citation type="submission" date="2020-06" db="EMBL/GenBank/DDBJ databases">
        <title>Transcriptomic and genomic resources for Thalictrum thalictroides and T. hernandezii: Facilitating candidate gene discovery in an emerging model plant lineage.</title>
        <authorList>
            <person name="Arias T."/>
            <person name="Riano-Pachon D.M."/>
            <person name="Di Stilio V.S."/>
        </authorList>
    </citation>
    <scope>NUCLEOTIDE SEQUENCE [LARGE SCALE GENOMIC DNA]</scope>
    <source>
        <strain evidence="5">cv. WT478/WT964</strain>
        <tissue evidence="4">Leaves</tissue>
    </source>
</reference>
<evidence type="ECO:0000256" key="2">
    <source>
        <dbReference type="ARBA" id="ARBA00023163"/>
    </source>
</evidence>
<proteinExistence type="inferred from homology"/>
<evidence type="ECO:0000256" key="1">
    <source>
        <dbReference type="ARBA" id="ARBA00023015"/>
    </source>
</evidence>
<keyword evidence="5" id="KW-1185">Reference proteome</keyword>
<comment type="caution">
    <text evidence="4">The sequence shown here is derived from an EMBL/GenBank/DDBJ whole genome shotgun (WGS) entry which is preliminary data.</text>
</comment>
<evidence type="ECO:0000256" key="3">
    <source>
        <dbReference type="PROSITE-ProRule" id="PRU01191"/>
    </source>
</evidence>
<dbReference type="PROSITE" id="PS50985">
    <property type="entry name" value="GRAS"/>
    <property type="match status" value="1"/>
</dbReference>
<dbReference type="AlphaFoldDB" id="A0A7J6WVJ5"/>
<comment type="caution">
    <text evidence="3">Lacks conserved residue(s) required for the propagation of feature annotation.</text>
</comment>
<feature type="short sequence motif" description="VHIID" evidence="3">
    <location>
        <begin position="269"/>
        <end position="273"/>
    </location>
</feature>
<keyword evidence="2" id="KW-0804">Transcription</keyword>
<evidence type="ECO:0000313" key="4">
    <source>
        <dbReference type="EMBL" id="KAF5200515.1"/>
    </source>
</evidence>
<comment type="similarity">
    <text evidence="3">Belongs to the GRAS family.</text>
</comment>
<dbReference type="PANTHER" id="PTHR31636">
    <property type="entry name" value="OSJNBA0084A10.13 PROTEIN-RELATED"/>
    <property type="match status" value="1"/>
</dbReference>
<organism evidence="4 5">
    <name type="scientific">Thalictrum thalictroides</name>
    <name type="common">Rue-anemone</name>
    <name type="synonym">Anemone thalictroides</name>
    <dbReference type="NCBI Taxonomy" id="46969"/>
    <lineage>
        <taxon>Eukaryota</taxon>
        <taxon>Viridiplantae</taxon>
        <taxon>Streptophyta</taxon>
        <taxon>Embryophyta</taxon>
        <taxon>Tracheophyta</taxon>
        <taxon>Spermatophyta</taxon>
        <taxon>Magnoliopsida</taxon>
        <taxon>Ranunculales</taxon>
        <taxon>Ranunculaceae</taxon>
        <taxon>Thalictroideae</taxon>
        <taxon>Thalictrum</taxon>
    </lineage>
</organism>